<gene>
    <name evidence="2" type="ORF">ACOC_LOCUS8490</name>
</gene>
<evidence type="ECO:0000256" key="1">
    <source>
        <dbReference type="SAM" id="Phobius"/>
    </source>
</evidence>
<dbReference type="AlphaFoldDB" id="A0A0R3PS99"/>
<name>A0A0R3PS99_ANGCS</name>
<keyword evidence="1" id="KW-0472">Membrane</keyword>
<evidence type="ECO:0000313" key="2">
    <source>
        <dbReference type="EMBL" id="VDM60075.1"/>
    </source>
</evidence>
<protein>
    <submittedName>
        <fullName evidence="4">G_PROTEIN_RECEP_F1_2 domain-containing protein</fullName>
    </submittedName>
</protein>
<reference evidence="4" key="1">
    <citation type="submission" date="2017-02" db="UniProtKB">
        <authorList>
            <consortium name="WormBaseParasite"/>
        </authorList>
    </citation>
    <scope>IDENTIFICATION</scope>
</reference>
<keyword evidence="1" id="KW-0812">Transmembrane</keyword>
<dbReference type="EMBL" id="UYYA01004164">
    <property type="protein sequence ID" value="VDM60075.1"/>
    <property type="molecule type" value="Genomic_DNA"/>
</dbReference>
<keyword evidence="3" id="KW-1185">Reference proteome</keyword>
<dbReference type="Proteomes" id="UP000267027">
    <property type="component" value="Unassembled WGS sequence"/>
</dbReference>
<feature type="transmembrane region" description="Helical" evidence="1">
    <location>
        <begin position="85"/>
        <end position="101"/>
    </location>
</feature>
<dbReference type="WBParaSite" id="ACOC_0000848901-mRNA-1">
    <property type="protein sequence ID" value="ACOC_0000848901-mRNA-1"/>
    <property type="gene ID" value="ACOC_0000848901"/>
</dbReference>
<feature type="transmembrane region" description="Helical" evidence="1">
    <location>
        <begin position="45"/>
        <end position="65"/>
    </location>
</feature>
<reference evidence="2 3" key="2">
    <citation type="submission" date="2018-11" db="EMBL/GenBank/DDBJ databases">
        <authorList>
            <consortium name="Pathogen Informatics"/>
        </authorList>
    </citation>
    <scope>NUCLEOTIDE SEQUENCE [LARGE SCALE GENOMIC DNA]</scope>
    <source>
        <strain evidence="2 3">Costa Rica</strain>
    </source>
</reference>
<evidence type="ECO:0000313" key="4">
    <source>
        <dbReference type="WBParaSite" id="ACOC_0000848901-mRNA-1"/>
    </source>
</evidence>
<proteinExistence type="predicted"/>
<organism evidence="4">
    <name type="scientific">Angiostrongylus costaricensis</name>
    <name type="common">Nematode worm</name>
    <dbReference type="NCBI Taxonomy" id="334426"/>
    <lineage>
        <taxon>Eukaryota</taxon>
        <taxon>Metazoa</taxon>
        <taxon>Ecdysozoa</taxon>
        <taxon>Nematoda</taxon>
        <taxon>Chromadorea</taxon>
        <taxon>Rhabditida</taxon>
        <taxon>Rhabditina</taxon>
        <taxon>Rhabditomorpha</taxon>
        <taxon>Strongyloidea</taxon>
        <taxon>Metastrongylidae</taxon>
        <taxon>Angiostrongylus</taxon>
    </lineage>
</organism>
<accession>A0A0R3PS99</accession>
<keyword evidence="1" id="KW-1133">Transmembrane helix</keyword>
<evidence type="ECO:0000313" key="3">
    <source>
        <dbReference type="Proteomes" id="UP000267027"/>
    </source>
</evidence>
<sequence length="113" mass="12717">MKGRRATKWIVIEFKTCCATLPISLPSMATPRRMNASCKTTVSEWFCTSALVTGASNLVAMRLLFLDLRRRAATPSGKALVTREFGRYFVVLLSLYWSLLLQPRPYNLDLSVA</sequence>